<dbReference type="GO" id="GO:0009279">
    <property type="term" value="C:cell outer membrane"/>
    <property type="evidence" value="ECO:0007669"/>
    <property type="project" value="UniProtKB-SubCell"/>
</dbReference>
<evidence type="ECO:0000259" key="8">
    <source>
        <dbReference type="Pfam" id="PF14322"/>
    </source>
</evidence>
<dbReference type="InterPro" id="IPR011990">
    <property type="entry name" value="TPR-like_helical_dom_sf"/>
</dbReference>
<dbReference type="InterPro" id="IPR033985">
    <property type="entry name" value="SusD-like_N"/>
</dbReference>
<evidence type="ECO:0000313" key="9">
    <source>
        <dbReference type="EMBL" id="TDS06806.1"/>
    </source>
</evidence>
<comment type="similarity">
    <text evidence="2">Belongs to the SusD family.</text>
</comment>
<evidence type="ECO:0000256" key="3">
    <source>
        <dbReference type="ARBA" id="ARBA00022729"/>
    </source>
</evidence>
<dbReference type="InterPro" id="IPR012944">
    <property type="entry name" value="SusD_RagB_dom"/>
</dbReference>
<evidence type="ECO:0000313" key="10">
    <source>
        <dbReference type="Proteomes" id="UP000294752"/>
    </source>
</evidence>
<comment type="subcellular location">
    <subcellularLocation>
        <location evidence="1">Cell outer membrane</location>
    </subcellularLocation>
</comment>
<dbReference type="PROSITE" id="PS51257">
    <property type="entry name" value="PROKAR_LIPOPROTEIN"/>
    <property type="match status" value="1"/>
</dbReference>
<name>A0A4R7CUE6_9SPHI</name>
<dbReference type="Gene3D" id="1.25.40.390">
    <property type="match status" value="1"/>
</dbReference>
<keyword evidence="3 6" id="KW-0732">Signal</keyword>
<dbReference type="Pfam" id="PF14322">
    <property type="entry name" value="SusD-like_3"/>
    <property type="match status" value="1"/>
</dbReference>
<reference evidence="9 10" key="1">
    <citation type="submission" date="2019-03" db="EMBL/GenBank/DDBJ databases">
        <title>Genomic Encyclopedia of Type Strains, Phase III (KMG-III): the genomes of soil and plant-associated and newly described type strains.</title>
        <authorList>
            <person name="Whitman W."/>
        </authorList>
    </citation>
    <scope>NUCLEOTIDE SEQUENCE [LARGE SCALE GENOMIC DNA]</scope>
    <source>
        <strain evidence="9 10">CGMCC 1.12801</strain>
    </source>
</reference>
<evidence type="ECO:0000256" key="6">
    <source>
        <dbReference type="SAM" id="SignalP"/>
    </source>
</evidence>
<feature type="domain" description="RagB/SusD" evidence="7">
    <location>
        <begin position="344"/>
        <end position="615"/>
    </location>
</feature>
<dbReference type="Proteomes" id="UP000294752">
    <property type="component" value="Unassembled WGS sequence"/>
</dbReference>
<keyword evidence="4" id="KW-0472">Membrane</keyword>
<feature type="domain" description="SusD-like N-terminal" evidence="8">
    <location>
        <begin position="93"/>
        <end position="236"/>
    </location>
</feature>
<dbReference type="SUPFAM" id="SSF48452">
    <property type="entry name" value="TPR-like"/>
    <property type="match status" value="1"/>
</dbReference>
<evidence type="ECO:0000256" key="4">
    <source>
        <dbReference type="ARBA" id="ARBA00023136"/>
    </source>
</evidence>
<evidence type="ECO:0000256" key="5">
    <source>
        <dbReference type="ARBA" id="ARBA00023237"/>
    </source>
</evidence>
<protein>
    <submittedName>
        <fullName evidence="9">Putative outer membrane starch-binding protein</fullName>
    </submittedName>
</protein>
<organism evidence="9 10">
    <name type="scientific">Sphingobacterium paludis</name>
    <dbReference type="NCBI Taxonomy" id="1476465"/>
    <lineage>
        <taxon>Bacteria</taxon>
        <taxon>Pseudomonadati</taxon>
        <taxon>Bacteroidota</taxon>
        <taxon>Sphingobacteriia</taxon>
        <taxon>Sphingobacteriales</taxon>
        <taxon>Sphingobacteriaceae</taxon>
        <taxon>Sphingobacterium</taxon>
    </lineage>
</organism>
<evidence type="ECO:0000256" key="2">
    <source>
        <dbReference type="ARBA" id="ARBA00006275"/>
    </source>
</evidence>
<gene>
    <name evidence="9" type="ORF">B0I21_11551</name>
</gene>
<sequence length="619" mass="70186">MDMKNLYRVAVCFFIAAPVFFASCVKDLLDQQATTELDAKVFWQNEADATSGLMGMYANIKPLFNKDYFYDGMGEYVRTRSISSLSSGTFTAGLAYYTGNTNGHYNPHGYGSAFDNMYRFLFGGVNRANYVIDNVNQMLPRYPGSVENLEIIIAEARMMRALVYFRLISMWGDVPYLDETITDNAQVAEIARTPIEEVKNRILADLDYAIEKLPVAAVQPDRMSRPAALALRGKVNLFWGSWNKHGWPELDTFEPSSAKADEAFRAAAVDFKRVISEFGLALFRNGAPGETDALGKADKLPNYYYLFLPSANNANENLIGFTHGGIGSGLSEKMMRDFGNRDTENSEVNISPSYWIADRYQSTITGDFLPAMERLNPNNVPDARTRVNSALNPQSYANRDYRMKATILWEYEVMQGMTALQSTRFFPMVYQNQGGVVNIGGQQFTTIRYNSGTNSGLLFRKFVRNYPGQGREEGNYTWPVIRLADVYLMYAEASNEAFGPQADAVDLVNKIRARGNLPALKPEKYASSSSFFDAIEQERIIELIGEGHRFFDIRRWRKIEAFWGQPYGPGRTTTNSWGNSVTTYFQNASERVYQQCYILRIPESERDRNPKLTQNWPFL</sequence>
<dbReference type="Pfam" id="PF07980">
    <property type="entry name" value="SusD_RagB"/>
    <property type="match status" value="1"/>
</dbReference>
<keyword evidence="5" id="KW-0998">Cell outer membrane</keyword>
<feature type="chain" id="PRO_5020383078" evidence="6">
    <location>
        <begin position="23"/>
        <end position="619"/>
    </location>
</feature>
<proteinExistence type="inferred from homology"/>
<dbReference type="EMBL" id="SNZV01000015">
    <property type="protein sequence ID" value="TDS06806.1"/>
    <property type="molecule type" value="Genomic_DNA"/>
</dbReference>
<feature type="signal peptide" evidence="6">
    <location>
        <begin position="1"/>
        <end position="22"/>
    </location>
</feature>
<comment type="caution">
    <text evidence="9">The sequence shown here is derived from an EMBL/GenBank/DDBJ whole genome shotgun (WGS) entry which is preliminary data.</text>
</comment>
<evidence type="ECO:0000259" key="7">
    <source>
        <dbReference type="Pfam" id="PF07980"/>
    </source>
</evidence>
<evidence type="ECO:0000256" key="1">
    <source>
        <dbReference type="ARBA" id="ARBA00004442"/>
    </source>
</evidence>
<accession>A0A4R7CUE6</accession>
<keyword evidence="10" id="KW-1185">Reference proteome</keyword>
<dbReference type="AlphaFoldDB" id="A0A4R7CUE6"/>